<dbReference type="AlphaFoldDB" id="A0A2P2P1U9"/>
<name>A0A2P2P1U9_RHIMU</name>
<evidence type="ECO:0000256" key="1">
    <source>
        <dbReference type="SAM" id="MobiDB-lite"/>
    </source>
</evidence>
<accession>A0A2P2P1U9</accession>
<sequence>MVIQTDQFRNSHTSAYSWDD</sequence>
<proteinExistence type="predicted"/>
<organism evidence="2">
    <name type="scientific">Rhizophora mucronata</name>
    <name type="common">Asiatic mangrove</name>
    <dbReference type="NCBI Taxonomy" id="61149"/>
    <lineage>
        <taxon>Eukaryota</taxon>
        <taxon>Viridiplantae</taxon>
        <taxon>Streptophyta</taxon>
        <taxon>Embryophyta</taxon>
        <taxon>Tracheophyta</taxon>
        <taxon>Spermatophyta</taxon>
        <taxon>Magnoliopsida</taxon>
        <taxon>eudicotyledons</taxon>
        <taxon>Gunneridae</taxon>
        <taxon>Pentapetalae</taxon>
        <taxon>rosids</taxon>
        <taxon>fabids</taxon>
        <taxon>Malpighiales</taxon>
        <taxon>Rhizophoraceae</taxon>
        <taxon>Rhizophora</taxon>
    </lineage>
</organism>
<feature type="region of interest" description="Disordered" evidence="1">
    <location>
        <begin position="1"/>
        <end position="20"/>
    </location>
</feature>
<protein>
    <submittedName>
        <fullName evidence="2">Uncharacterized protein</fullName>
    </submittedName>
</protein>
<reference evidence="2" key="1">
    <citation type="submission" date="2018-02" db="EMBL/GenBank/DDBJ databases">
        <title>Rhizophora mucronata_Transcriptome.</title>
        <authorList>
            <person name="Meera S.P."/>
            <person name="Sreeshan A."/>
            <person name="Augustine A."/>
        </authorList>
    </citation>
    <scope>NUCLEOTIDE SEQUENCE</scope>
    <source>
        <tissue evidence="2">Leaf</tissue>
    </source>
</reference>
<evidence type="ECO:0000313" key="2">
    <source>
        <dbReference type="EMBL" id="MBX48738.1"/>
    </source>
</evidence>
<dbReference type="EMBL" id="GGEC01068254">
    <property type="protein sequence ID" value="MBX48738.1"/>
    <property type="molecule type" value="Transcribed_RNA"/>
</dbReference>